<sequence length="297" mass="31807">MATTDVNTADTARDVRTIDGVVDVIASTAPEIRTGLPGRRVTAEEENPSGETQMAADVFADDLLCERIGALDGVGEYASEERPESVDVGTGRLSVAVDPLDGSSNLKPNNTMGTIFAVYESPLPAHGRDLVAAGYVLYGPVMTMVVARDGHVDEYVIHDDASHELVREDVTLPDEGSVYGFGGRVPDWTDDFEAFAREVEQDPSRKLRYGGSMIGDVNQILTYGGIFAYPTLESAPEGKLRVQFEGYPIGYVIETAGGATSDGTKSLLDVDKDELHARTPMYVGNTDLIAKLEAALA</sequence>
<dbReference type="GO" id="GO:0005986">
    <property type="term" value="P:sucrose biosynthetic process"/>
    <property type="evidence" value="ECO:0007669"/>
    <property type="project" value="TreeGrafter"/>
</dbReference>
<dbReference type="NCBIfam" id="NF006786">
    <property type="entry name" value="PRK09293.3-3"/>
    <property type="match status" value="1"/>
</dbReference>
<dbReference type="PIRSF" id="PIRSF000904">
    <property type="entry name" value="FBPtase_SBPase"/>
    <property type="match status" value="1"/>
</dbReference>
<dbReference type="PANTHER" id="PTHR11556:SF35">
    <property type="entry name" value="SEDOHEPTULOSE-1,7-BISPHOSPHATASE, CHLOROPLASTIC"/>
    <property type="match status" value="1"/>
</dbReference>
<reference evidence="11" key="1">
    <citation type="submission" date="2015-03" db="EMBL/GenBank/DDBJ databases">
        <authorList>
            <person name="Urmite Genomes"/>
        </authorList>
    </citation>
    <scope>NUCLEOTIDE SEQUENCE [LARGE SCALE GENOMIC DNA]</scope>
    <source>
        <strain evidence="11">Arc-Hr</strain>
    </source>
</reference>
<keyword evidence="5 7" id="KW-0119">Carbohydrate metabolism</keyword>
<evidence type="ECO:0000259" key="9">
    <source>
        <dbReference type="Pfam" id="PF18913"/>
    </source>
</evidence>
<evidence type="ECO:0000256" key="1">
    <source>
        <dbReference type="ARBA" id="ARBA00010941"/>
    </source>
</evidence>
<dbReference type="Proteomes" id="UP000198902">
    <property type="component" value="Unassembled WGS sequence"/>
</dbReference>
<feature type="binding site" evidence="7">
    <location>
        <position position="209"/>
    </location>
    <ligand>
        <name>substrate</name>
    </ligand>
</feature>
<comment type="catalytic activity">
    <reaction evidence="7">
        <text>beta-D-fructose 1,6-bisphosphate + H2O = beta-D-fructose 6-phosphate + phosphate</text>
        <dbReference type="Rhea" id="RHEA:11064"/>
        <dbReference type="ChEBI" id="CHEBI:15377"/>
        <dbReference type="ChEBI" id="CHEBI:32966"/>
        <dbReference type="ChEBI" id="CHEBI:43474"/>
        <dbReference type="ChEBI" id="CHEBI:57634"/>
        <dbReference type="EC" id="3.1.3.11"/>
    </reaction>
</comment>
<dbReference type="InterPro" id="IPR033391">
    <property type="entry name" value="FBPase_N"/>
</dbReference>
<evidence type="ECO:0000256" key="2">
    <source>
        <dbReference type="ARBA" id="ARBA00022723"/>
    </source>
</evidence>
<evidence type="ECO:0000256" key="7">
    <source>
        <dbReference type="HAMAP-Rule" id="MF_01855"/>
    </source>
</evidence>
<keyword evidence="4 7" id="KW-0460">Magnesium</keyword>
<evidence type="ECO:0000256" key="4">
    <source>
        <dbReference type="ARBA" id="ARBA00022842"/>
    </source>
</evidence>
<dbReference type="InterPro" id="IPR000146">
    <property type="entry name" value="FBPase_class-1"/>
</dbReference>
<dbReference type="InterPro" id="IPR023079">
    <property type="entry name" value="SBPase"/>
</dbReference>
<accession>A0A0D6JQ60</accession>
<gene>
    <name evidence="10" type="primary">fbp_2</name>
    <name evidence="7" type="synonym">fbp</name>
    <name evidence="10" type="ORF">BN996_01528</name>
</gene>
<dbReference type="EC" id="3.1.3.11" evidence="7"/>
<keyword evidence="2 7" id="KW-0479">Metal-binding</keyword>
<dbReference type="GO" id="GO:0006094">
    <property type="term" value="P:gluconeogenesis"/>
    <property type="evidence" value="ECO:0007669"/>
    <property type="project" value="UniProtKB-UniRule"/>
</dbReference>
<organism evidence="10 11">
    <name type="scientific">Haloferax massiliensis</name>
    <dbReference type="NCBI Taxonomy" id="1476858"/>
    <lineage>
        <taxon>Archaea</taxon>
        <taxon>Methanobacteriati</taxon>
        <taxon>Methanobacteriota</taxon>
        <taxon>Stenosarchaea group</taxon>
        <taxon>Halobacteria</taxon>
        <taxon>Halobacteriales</taxon>
        <taxon>Haloferacaceae</taxon>
        <taxon>Haloferax</taxon>
    </lineage>
</organism>
<dbReference type="Pfam" id="PF00316">
    <property type="entry name" value="FBPase"/>
    <property type="match status" value="1"/>
</dbReference>
<feature type="domain" description="Fructose-1-6-bisphosphatase class I N-terminal" evidence="8">
    <location>
        <begin position="43"/>
        <end position="159"/>
    </location>
</feature>
<comment type="caution">
    <text evidence="7">Lacks conserved residue(s) required for the propagation of feature annotation.</text>
</comment>
<name>A0A0D6JQ60_9EURY</name>
<dbReference type="Gene3D" id="3.40.190.80">
    <property type="match status" value="1"/>
</dbReference>
<dbReference type="EMBL" id="CSTE01000002">
    <property type="protein sequence ID" value="CQR50052.1"/>
    <property type="molecule type" value="Genomic_DNA"/>
</dbReference>
<evidence type="ECO:0000256" key="5">
    <source>
        <dbReference type="ARBA" id="ARBA00023277"/>
    </source>
</evidence>
<evidence type="ECO:0000256" key="6">
    <source>
        <dbReference type="ARBA" id="ARBA00024331"/>
    </source>
</evidence>
<dbReference type="GO" id="GO:0042132">
    <property type="term" value="F:fructose 1,6-bisphosphate 1-phosphatase activity"/>
    <property type="evidence" value="ECO:0007669"/>
    <property type="project" value="UniProtKB-UniRule"/>
</dbReference>
<dbReference type="Pfam" id="PF18913">
    <property type="entry name" value="FBPase_C"/>
    <property type="match status" value="1"/>
</dbReference>
<protein>
    <recommendedName>
        <fullName evidence="7">Fructose-1,6-bisphosphatase class 1</fullName>
        <shortName evidence="7">FBPase class 1</shortName>
        <ecNumber evidence="7">3.1.3.11</ecNumber>
    </recommendedName>
    <alternativeName>
        <fullName evidence="7">D-fructose-1,6-bisphosphate 1-phosphohydrolase class 1</fullName>
    </alternativeName>
</protein>
<feature type="binding site" evidence="7">
    <location>
        <begin position="101"/>
        <end position="104"/>
    </location>
    <ligand>
        <name>substrate</name>
    </ligand>
</feature>
<dbReference type="AlphaFoldDB" id="A0A0D6JQ60"/>
<dbReference type="HAMAP" id="MF_01855">
    <property type="entry name" value="FBPase_class1"/>
    <property type="match status" value="1"/>
</dbReference>
<evidence type="ECO:0000259" key="8">
    <source>
        <dbReference type="Pfam" id="PF00316"/>
    </source>
</evidence>
<dbReference type="Gene3D" id="3.30.540.10">
    <property type="entry name" value="Fructose-1,6-Bisphosphatase, subunit A, domain 1"/>
    <property type="match status" value="1"/>
</dbReference>
<feature type="binding site" evidence="7">
    <location>
        <position position="80"/>
    </location>
    <ligand>
        <name>Mg(2+)</name>
        <dbReference type="ChEBI" id="CHEBI:18420"/>
        <label>1</label>
    </ligand>
</feature>
<dbReference type="PANTHER" id="PTHR11556">
    <property type="entry name" value="FRUCTOSE-1,6-BISPHOSPHATASE-RELATED"/>
    <property type="match status" value="1"/>
</dbReference>
<dbReference type="PRINTS" id="PR01958">
    <property type="entry name" value="S17BPHPHTASE"/>
</dbReference>
<dbReference type="GO" id="GO:0030388">
    <property type="term" value="P:fructose 1,6-bisphosphate metabolic process"/>
    <property type="evidence" value="ECO:0007669"/>
    <property type="project" value="TreeGrafter"/>
</dbReference>
<dbReference type="SUPFAM" id="SSF56655">
    <property type="entry name" value="Carbohydrate phosphatase"/>
    <property type="match status" value="1"/>
</dbReference>
<proteinExistence type="inferred from homology"/>
<dbReference type="GO" id="GO:0000287">
    <property type="term" value="F:magnesium ion binding"/>
    <property type="evidence" value="ECO:0007669"/>
    <property type="project" value="UniProtKB-UniRule"/>
</dbReference>
<comment type="similarity">
    <text evidence="1 7">Belongs to the FBPase class 1 family.</text>
</comment>
<keyword evidence="3 7" id="KW-0378">Hydrolase</keyword>
<keyword evidence="7" id="KW-0963">Cytoplasm</keyword>
<feature type="binding site" evidence="7">
    <location>
        <position position="98"/>
    </location>
    <ligand>
        <name>Mg(2+)</name>
        <dbReference type="ChEBI" id="CHEBI:18420"/>
        <label>1</label>
    </ligand>
</feature>
<feature type="binding site" evidence="7">
    <location>
        <position position="100"/>
    </location>
    <ligand>
        <name>Mg(2+)</name>
        <dbReference type="ChEBI" id="CHEBI:18420"/>
        <label>1</label>
    </ligand>
</feature>
<dbReference type="OrthoDB" id="146513at2157"/>
<feature type="binding site" evidence="7">
    <location>
        <position position="98"/>
    </location>
    <ligand>
        <name>Mg(2+)</name>
        <dbReference type="ChEBI" id="CHEBI:18420"/>
        <label>2</label>
    </ligand>
</feature>
<evidence type="ECO:0000313" key="10">
    <source>
        <dbReference type="EMBL" id="CQR50052.1"/>
    </source>
</evidence>
<comment type="cofactor">
    <cofactor evidence="7">
        <name>Mg(2+)</name>
        <dbReference type="ChEBI" id="CHEBI:18420"/>
    </cofactor>
    <text evidence="7">Binds 2 magnesium ions per subunit.</text>
</comment>
<dbReference type="RefSeq" id="WP_089777967.1">
    <property type="nucleotide sequence ID" value="NZ_CABLRR010000002.1"/>
</dbReference>
<feature type="binding site" evidence="7">
    <location>
        <position position="245"/>
    </location>
    <ligand>
        <name>Mg(2+)</name>
        <dbReference type="ChEBI" id="CHEBI:18420"/>
        <label>2</label>
    </ligand>
</feature>
<comment type="pathway">
    <text evidence="6">Carbohydrate biosynthesis.</text>
</comment>
<feature type="binding site" evidence="7">
    <location>
        <position position="101"/>
    </location>
    <ligand>
        <name>Mg(2+)</name>
        <dbReference type="ChEBI" id="CHEBI:18420"/>
        <label>2</label>
    </ligand>
</feature>
<feature type="binding site" evidence="7">
    <location>
        <position position="239"/>
    </location>
    <ligand>
        <name>substrate</name>
    </ligand>
</feature>
<dbReference type="InterPro" id="IPR044015">
    <property type="entry name" value="FBPase_C_dom"/>
</dbReference>
<dbReference type="GO" id="GO:0006002">
    <property type="term" value="P:fructose 6-phosphate metabolic process"/>
    <property type="evidence" value="ECO:0007669"/>
    <property type="project" value="TreeGrafter"/>
</dbReference>
<dbReference type="GO" id="GO:0005737">
    <property type="term" value="C:cytoplasm"/>
    <property type="evidence" value="ECO:0007669"/>
    <property type="project" value="UniProtKB-SubCell"/>
</dbReference>
<feature type="domain" description="Fructose-1-6-bisphosphatase class 1 C-terminal" evidence="9">
    <location>
        <begin position="172"/>
        <end position="296"/>
    </location>
</feature>
<keyword evidence="11" id="KW-1185">Reference proteome</keyword>
<evidence type="ECO:0000256" key="3">
    <source>
        <dbReference type="ARBA" id="ARBA00022801"/>
    </source>
</evidence>
<dbReference type="GO" id="GO:0006000">
    <property type="term" value="P:fructose metabolic process"/>
    <property type="evidence" value="ECO:0007669"/>
    <property type="project" value="TreeGrafter"/>
</dbReference>
<evidence type="ECO:0000313" key="11">
    <source>
        <dbReference type="Proteomes" id="UP000198902"/>
    </source>
</evidence>
<comment type="subunit">
    <text evidence="7">Homotetramer.</text>
</comment>
<comment type="subcellular location">
    <subcellularLocation>
        <location evidence="7">Cytoplasm</location>
    </subcellularLocation>
</comment>